<feature type="transmembrane region" description="Helical" evidence="8">
    <location>
        <begin position="443"/>
        <end position="469"/>
    </location>
</feature>
<feature type="transmembrane region" description="Helical" evidence="8">
    <location>
        <begin position="628"/>
        <end position="649"/>
    </location>
</feature>
<protein>
    <submittedName>
        <fullName evidence="10">Major facilitator superfamily transporter protein</fullName>
    </submittedName>
</protein>
<dbReference type="Proteomes" id="UP000054408">
    <property type="component" value="Unassembled WGS sequence"/>
</dbReference>
<feature type="transmembrane region" description="Helical" evidence="8">
    <location>
        <begin position="35"/>
        <end position="58"/>
    </location>
</feature>
<reference evidence="10 11" key="1">
    <citation type="submission" date="2010-05" db="EMBL/GenBank/DDBJ databases">
        <title>The Genome Sequence of Thecamonas trahens ATCC 50062.</title>
        <authorList>
            <consortium name="The Broad Institute Genome Sequencing Platform"/>
            <person name="Russ C."/>
            <person name="Cuomo C."/>
            <person name="Shea T."/>
            <person name="Young S.K."/>
            <person name="Zeng Q."/>
            <person name="Koehrsen M."/>
            <person name="Haas B."/>
            <person name="Borodovsky M."/>
            <person name="Guigo R."/>
            <person name="Alvarado L."/>
            <person name="Berlin A."/>
            <person name="Bochicchio J."/>
            <person name="Borenstein D."/>
            <person name="Chapman S."/>
            <person name="Chen Z."/>
            <person name="Freedman E."/>
            <person name="Gellesch M."/>
            <person name="Goldberg J."/>
            <person name="Griggs A."/>
            <person name="Gujja S."/>
            <person name="Heilman E."/>
            <person name="Heiman D."/>
            <person name="Hepburn T."/>
            <person name="Howarth C."/>
            <person name="Jen D."/>
            <person name="Larson L."/>
            <person name="Mehta T."/>
            <person name="Park D."/>
            <person name="Pearson M."/>
            <person name="Roberts A."/>
            <person name="Saif S."/>
            <person name="Shenoy N."/>
            <person name="Sisk P."/>
            <person name="Stolte C."/>
            <person name="Sykes S."/>
            <person name="Thomson T."/>
            <person name="Walk T."/>
            <person name="White J."/>
            <person name="Yandava C."/>
            <person name="Burger G."/>
            <person name="Gray M.W."/>
            <person name="Holland P.W.H."/>
            <person name="King N."/>
            <person name="Lang F.B.F."/>
            <person name="Roger A.J."/>
            <person name="Ruiz-Trillo I."/>
            <person name="Lander E."/>
            <person name="Nusbaum C."/>
        </authorList>
    </citation>
    <scope>NUCLEOTIDE SEQUENCE [LARGE SCALE GENOMIC DNA]</scope>
    <source>
        <strain evidence="10 11">ATCC 50062</strain>
    </source>
</reference>
<name>A0A0L0D784_THETB</name>
<evidence type="ECO:0000256" key="7">
    <source>
        <dbReference type="SAM" id="MobiDB-lite"/>
    </source>
</evidence>
<dbReference type="RefSeq" id="XP_013758811.1">
    <property type="nucleotide sequence ID" value="XM_013903357.1"/>
</dbReference>
<keyword evidence="3 8" id="KW-0812">Transmembrane</keyword>
<dbReference type="GeneID" id="25564014"/>
<dbReference type="OrthoDB" id="440755at2759"/>
<feature type="transmembrane region" description="Helical" evidence="8">
    <location>
        <begin position="128"/>
        <end position="151"/>
    </location>
</feature>
<feature type="compositionally biased region" description="Low complexity" evidence="7">
    <location>
        <begin position="268"/>
        <end position="283"/>
    </location>
</feature>
<dbReference type="AlphaFoldDB" id="A0A0L0D784"/>
<evidence type="ECO:0000256" key="6">
    <source>
        <dbReference type="ARBA" id="ARBA00024338"/>
    </source>
</evidence>
<evidence type="ECO:0000256" key="3">
    <source>
        <dbReference type="ARBA" id="ARBA00022692"/>
    </source>
</evidence>
<dbReference type="SUPFAM" id="SSF103473">
    <property type="entry name" value="MFS general substrate transporter"/>
    <property type="match status" value="1"/>
</dbReference>
<feature type="compositionally biased region" description="Polar residues" evidence="7">
    <location>
        <begin position="316"/>
        <end position="327"/>
    </location>
</feature>
<accession>A0A0L0D784</accession>
<feature type="transmembrane region" description="Helical" evidence="8">
    <location>
        <begin position="163"/>
        <end position="184"/>
    </location>
</feature>
<evidence type="ECO:0000256" key="5">
    <source>
        <dbReference type="ARBA" id="ARBA00023136"/>
    </source>
</evidence>
<evidence type="ECO:0000259" key="9">
    <source>
        <dbReference type="PROSITE" id="PS50850"/>
    </source>
</evidence>
<comment type="similarity">
    <text evidence="6">Belongs to the major facilitator superfamily. Spinster (TC 2.A.1.49) family.</text>
</comment>
<evidence type="ECO:0000256" key="2">
    <source>
        <dbReference type="ARBA" id="ARBA00022448"/>
    </source>
</evidence>
<dbReference type="Pfam" id="PF07690">
    <property type="entry name" value="MFS_1"/>
    <property type="match status" value="1"/>
</dbReference>
<feature type="region of interest" description="Disordered" evidence="7">
    <location>
        <begin position="250"/>
        <end position="371"/>
    </location>
</feature>
<dbReference type="InterPro" id="IPR011701">
    <property type="entry name" value="MFS"/>
</dbReference>
<feature type="transmembrane region" description="Helical" evidence="8">
    <location>
        <begin position="475"/>
        <end position="498"/>
    </location>
</feature>
<feature type="transmembrane region" description="Helical" evidence="8">
    <location>
        <begin position="70"/>
        <end position="89"/>
    </location>
</feature>
<dbReference type="PANTHER" id="PTHR23505">
    <property type="entry name" value="SPINSTER"/>
    <property type="match status" value="1"/>
</dbReference>
<comment type="subcellular location">
    <subcellularLocation>
        <location evidence="1">Membrane</location>
        <topology evidence="1">Multi-pass membrane protein</topology>
    </subcellularLocation>
</comment>
<proteinExistence type="inferred from homology"/>
<keyword evidence="11" id="KW-1185">Reference proteome</keyword>
<evidence type="ECO:0000256" key="8">
    <source>
        <dbReference type="SAM" id="Phobius"/>
    </source>
</evidence>
<feature type="transmembrane region" description="Helical" evidence="8">
    <location>
        <begin position="542"/>
        <end position="566"/>
    </location>
</feature>
<feature type="transmembrane region" description="Helical" evidence="8">
    <location>
        <begin position="95"/>
        <end position="116"/>
    </location>
</feature>
<sequence>MRATLALVMGSYTLKTVATALLGIMFEALETALDATPTGLGLIVMVTAVVEATSLTGWGRACDQAPRVRLWVLSTLLWGSLTVALAFATSFASFLVLRAASGLGLSGLTAIAGSLIPDMFAAADRGRGFGLLGVAGLSGFIIAALLGSSIGASSVGAVPGWRILFFLVGAATFPISLVISLFAVNPERGGFESASDDETALASAEHAVLFLTTGGAAGENLLYVSADDDGSNDEDIQSRSSVTVDCDGHSSASACSHVSGPADERSWRGSSSALSASESNSISAHEEQEGDDERDAPGLAVLEAPTRVGLTAPRLRSNSHSVSSTLNAPFPPFMTPPTSPVGSSFPRVTSHPRLVSFDPDHPQTPPPMRRAATHSMGLGAAAAAGSEPVRRHALFGGRSSRAASLSLASSAADPPPKAVWAVILAALTSFATEVRPLVRNRALIALTLARAMGSLPVNALSFMVLWFQYVGLSDFGAGVSVAFAALGTILGCVVGGWLGDWASIRWPNRGRITVAQVTQVVLCIAMYSLIKTVPQDPSSLIYFIVITMFIGMLLAFPAFACDLPILAEVVRWQTRGTAYAISGLFLGLFSSIGSLLVGIIADKLFHYRARTKKIAKLKPRDKQHNLDALSNAILLLFLSSWAIVFFITFSSPACTRATATESAAPAELASWSQYWSRQRPRPTMQTPAFPARPALLYRSCGN</sequence>
<dbReference type="GO" id="GO:0016020">
    <property type="term" value="C:membrane"/>
    <property type="evidence" value="ECO:0007669"/>
    <property type="project" value="UniProtKB-SubCell"/>
</dbReference>
<evidence type="ECO:0000256" key="1">
    <source>
        <dbReference type="ARBA" id="ARBA00004141"/>
    </source>
</evidence>
<feature type="compositionally biased region" description="Pro residues" evidence="7">
    <location>
        <begin position="329"/>
        <end position="339"/>
    </location>
</feature>
<dbReference type="eggNOG" id="KOG1330">
    <property type="taxonomic scope" value="Eukaryota"/>
</dbReference>
<dbReference type="PROSITE" id="PS50850">
    <property type="entry name" value="MFS"/>
    <property type="match status" value="1"/>
</dbReference>
<dbReference type="PANTHER" id="PTHR23505:SF52">
    <property type="entry name" value="MAJOR FACILITATOR SUPERFAMILY PROTEIN"/>
    <property type="match status" value="1"/>
</dbReference>
<keyword evidence="4 8" id="KW-1133">Transmembrane helix</keyword>
<dbReference type="GO" id="GO:0022857">
    <property type="term" value="F:transmembrane transporter activity"/>
    <property type="evidence" value="ECO:0007669"/>
    <property type="project" value="InterPro"/>
</dbReference>
<feature type="domain" description="Major facilitator superfamily (MFS) profile" evidence="9">
    <location>
        <begin position="1"/>
        <end position="656"/>
    </location>
</feature>
<keyword evidence="5 8" id="KW-0472">Membrane</keyword>
<dbReference type="InterPro" id="IPR020846">
    <property type="entry name" value="MFS_dom"/>
</dbReference>
<organism evidence="10 11">
    <name type="scientific">Thecamonas trahens ATCC 50062</name>
    <dbReference type="NCBI Taxonomy" id="461836"/>
    <lineage>
        <taxon>Eukaryota</taxon>
        <taxon>Apusozoa</taxon>
        <taxon>Apusomonadida</taxon>
        <taxon>Apusomonadidae</taxon>
        <taxon>Thecamonas</taxon>
    </lineage>
</organism>
<dbReference type="InterPro" id="IPR044770">
    <property type="entry name" value="MFS_spinster-like"/>
</dbReference>
<evidence type="ECO:0000313" key="10">
    <source>
        <dbReference type="EMBL" id="KNC48242.1"/>
    </source>
</evidence>
<gene>
    <name evidence="10" type="ORF">AMSG_04473</name>
</gene>
<dbReference type="Gene3D" id="1.20.1250.20">
    <property type="entry name" value="MFS general substrate transporter like domains"/>
    <property type="match status" value="2"/>
</dbReference>
<dbReference type="EMBL" id="GL349450">
    <property type="protein sequence ID" value="KNC48242.1"/>
    <property type="molecule type" value="Genomic_DNA"/>
</dbReference>
<dbReference type="InterPro" id="IPR036259">
    <property type="entry name" value="MFS_trans_sf"/>
</dbReference>
<evidence type="ECO:0000313" key="11">
    <source>
        <dbReference type="Proteomes" id="UP000054408"/>
    </source>
</evidence>
<evidence type="ECO:0000256" key="4">
    <source>
        <dbReference type="ARBA" id="ARBA00022989"/>
    </source>
</evidence>
<keyword evidence="2" id="KW-0813">Transport</keyword>
<dbReference type="STRING" id="461836.A0A0L0D784"/>
<feature type="transmembrane region" description="Helical" evidence="8">
    <location>
        <begin position="578"/>
        <end position="601"/>
    </location>
</feature>
<feature type="transmembrane region" description="Helical" evidence="8">
    <location>
        <begin position="510"/>
        <end position="530"/>
    </location>
</feature>